<feature type="domain" description="Kazal-like" evidence="5">
    <location>
        <begin position="23"/>
        <end position="74"/>
    </location>
</feature>
<dbReference type="SUPFAM" id="SSF100895">
    <property type="entry name" value="Kazal-type serine protease inhibitors"/>
    <property type="match status" value="1"/>
</dbReference>
<feature type="chain" id="PRO_5023139611" evidence="4">
    <location>
        <begin position="24"/>
        <end position="78"/>
    </location>
</feature>
<sequence>MRPAVLVSAVMVVVLLMARPLISTKTHPCIKACTQEYFPVCGSDSVTYPNPCIFSIAQCFNPKIKLLHLGQCKTDGKC</sequence>
<evidence type="ECO:0000313" key="7">
    <source>
        <dbReference type="Proteomes" id="UP000324222"/>
    </source>
</evidence>
<proteinExistence type="predicted"/>
<evidence type="ECO:0000256" key="1">
    <source>
        <dbReference type="ARBA" id="ARBA00022690"/>
    </source>
</evidence>
<feature type="signal peptide" evidence="4">
    <location>
        <begin position="1"/>
        <end position="23"/>
    </location>
</feature>
<keyword evidence="3" id="KW-1015">Disulfide bond</keyword>
<dbReference type="PANTHER" id="PTHR10913:SF45">
    <property type="entry name" value="FOLLISTATIN, ISOFORM A-RELATED"/>
    <property type="match status" value="1"/>
</dbReference>
<evidence type="ECO:0000256" key="2">
    <source>
        <dbReference type="ARBA" id="ARBA00022900"/>
    </source>
</evidence>
<dbReference type="InterPro" id="IPR050653">
    <property type="entry name" value="Prot_Inhib_GrowthFact_Antg"/>
</dbReference>
<accession>A0A5B7EJY6</accession>
<keyword evidence="4" id="KW-0732">Signal</keyword>
<protein>
    <submittedName>
        <fullName evidence="6">Protease inhibitor 2</fullName>
    </submittedName>
</protein>
<dbReference type="Pfam" id="PF00050">
    <property type="entry name" value="Kazal_1"/>
    <property type="match status" value="1"/>
</dbReference>
<dbReference type="CDD" id="cd00104">
    <property type="entry name" value="KAZAL_FS"/>
    <property type="match status" value="1"/>
</dbReference>
<keyword evidence="1" id="KW-0646">Protease inhibitor</keyword>
<dbReference type="InterPro" id="IPR002350">
    <property type="entry name" value="Kazal_dom"/>
</dbReference>
<name>A0A5B7EJY6_PORTR</name>
<dbReference type="Proteomes" id="UP000324222">
    <property type="component" value="Unassembled WGS sequence"/>
</dbReference>
<dbReference type="EMBL" id="VSRR010002872">
    <property type="protein sequence ID" value="MPC33628.1"/>
    <property type="molecule type" value="Genomic_DNA"/>
</dbReference>
<dbReference type="PANTHER" id="PTHR10913">
    <property type="entry name" value="FOLLISTATIN-RELATED"/>
    <property type="match status" value="1"/>
</dbReference>
<dbReference type="AlphaFoldDB" id="A0A5B7EJY6"/>
<dbReference type="SMART" id="SM00280">
    <property type="entry name" value="KAZAL"/>
    <property type="match status" value="1"/>
</dbReference>
<organism evidence="6 7">
    <name type="scientific">Portunus trituberculatus</name>
    <name type="common">Swimming crab</name>
    <name type="synonym">Neptunus trituberculatus</name>
    <dbReference type="NCBI Taxonomy" id="210409"/>
    <lineage>
        <taxon>Eukaryota</taxon>
        <taxon>Metazoa</taxon>
        <taxon>Ecdysozoa</taxon>
        <taxon>Arthropoda</taxon>
        <taxon>Crustacea</taxon>
        <taxon>Multicrustacea</taxon>
        <taxon>Malacostraca</taxon>
        <taxon>Eumalacostraca</taxon>
        <taxon>Eucarida</taxon>
        <taxon>Decapoda</taxon>
        <taxon>Pleocyemata</taxon>
        <taxon>Brachyura</taxon>
        <taxon>Eubrachyura</taxon>
        <taxon>Portunoidea</taxon>
        <taxon>Portunidae</taxon>
        <taxon>Portuninae</taxon>
        <taxon>Portunus</taxon>
    </lineage>
</organism>
<evidence type="ECO:0000256" key="3">
    <source>
        <dbReference type="ARBA" id="ARBA00023157"/>
    </source>
</evidence>
<evidence type="ECO:0000313" key="6">
    <source>
        <dbReference type="EMBL" id="MPC33628.1"/>
    </source>
</evidence>
<gene>
    <name evidence="6" type="primary">IPK2_1</name>
    <name evidence="6" type="ORF">E2C01_026983</name>
</gene>
<evidence type="ECO:0000256" key="4">
    <source>
        <dbReference type="SAM" id="SignalP"/>
    </source>
</evidence>
<keyword evidence="2" id="KW-0722">Serine protease inhibitor</keyword>
<dbReference type="Gene3D" id="3.30.60.30">
    <property type="match status" value="1"/>
</dbReference>
<dbReference type="PROSITE" id="PS51465">
    <property type="entry name" value="KAZAL_2"/>
    <property type="match status" value="1"/>
</dbReference>
<keyword evidence="7" id="KW-1185">Reference proteome</keyword>
<dbReference type="InterPro" id="IPR036058">
    <property type="entry name" value="Kazal_dom_sf"/>
</dbReference>
<dbReference type="GO" id="GO:0005576">
    <property type="term" value="C:extracellular region"/>
    <property type="evidence" value="ECO:0007669"/>
    <property type="project" value="TreeGrafter"/>
</dbReference>
<reference evidence="6 7" key="1">
    <citation type="submission" date="2019-05" db="EMBL/GenBank/DDBJ databases">
        <title>Another draft genome of Portunus trituberculatus and its Hox gene families provides insights of decapod evolution.</title>
        <authorList>
            <person name="Jeong J.-H."/>
            <person name="Song I."/>
            <person name="Kim S."/>
            <person name="Choi T."/>
            <person name="Kim D."/>
            <person name="Ryu S."/>
            <person name="Kim W."/>
        </authorList>
    </citation>
    <scope>NUCLEOTIDE SEQUENCE [LARGE SCALE GENOMIC DNA]</scope>
    <source>
        <tissue evidence="6">Muscle</tissue>
    </source>
</reference>
<evidence type="ECO:0000259" key="5">
    <source>
        <dbReference type="PROSITE" id="PS51465"/>
    </source>
</evidence>
<comment type="caution">
    <text evidence="6">The sequence shown here is derived from an EMBL/GenBank/DDBJ whole genome shotgun (WGS) entry which is preliminary data.</text>
</comment>